<name>A0AAV5V1Z8_9BILA</name>
<evidence type="ECO:0000313" key="3">
    <source>
        <dbReference type="EMBL" id="GMT13595.1"/>
    </source>
</evidence>
<feature type="transmembrane region" description="Helical" evidence="2">
    <location>
        <begin position="121"/>
        <end position="144"/>
    </location>
</feature>
<keyword evidence="2" id="KW-1133">Transmembrane helix</keyword>
<dbReference type="Proteomes" id="UP001432322">
    <property type="component" value="Unassembled WGS sequence"/>
</dbReference>
<evidence type="ECO:0000256" key="1">
    <source>
        <dbReference type="SAM" id="MobiDB-lite"/>
    </source>
</evidence>
<feature type="region of interest" description="Disordered" evidence="1">
    <location>
        <begin position="1"/>
        <end position="25"/>
    </location>
</feature>
<keyword evidence="2" id="KW-0812">Transmembrane</keyword>
<protein>
    <recommendedName>
        <fullName evidence="6">MARVEL domain-containing protein</fullName>
    </recommendedName>
</protein>
<feature type="transmembrane region" description="Helical" evidence="2">
    <location>
        <begin position="64"/>
        <end position="81"/>
    </location>
</feature>
<evidence type="ECO:0000313" key="4">
    <source>
        <dbReference type="EMBL" id="GMT13596.1"/>
    </source>
</evidence>
<dbReference type="AlphaFoldDB" id="A0AAV5V1Z8"/>
<proteinExistence type="predicted"/>
<feature type="non-terminal residue" evidence="3">
    <location>
        <position position="1"/>
    </location>
</feature>
<comment type="caution">
    <text evidence="3">The sequence shown here is derived from an EMBL/GenBank/DDBJ whole genome shotgun (WGS) entry which is preliminary data.</text>
</comment>
<evidence type="ECO:0000256" key="2">
    <source>
        <dbReference type="SAM" id="Phobius"/>
    </source>
</evidence>
<feature type="transmembrane region" description="Helical" evidence="2">
    <location>
        <begin position="93"/>
        <end position="114"/>
    </location>
</feature>
<evidence type="ECO:0008006" key="6">
    <source>
        <dbReference type="Google" id="ProtNLM"/>
    </source>
</evidence>
<sequence length="210" mass="24222">TMSSALLEKEEQQALSRSEITEESPKVTIKKPPAVRDSTRYVLVKVPKRHACCCGTHSKSWIKFIAAVRLLISIIALLVVIGRNFPFTDSTSIFDLIVFLFNALNTGLLWAAAYGKNGSCIVIYVILEAVFLCFFSFILVFSIYNNVIYHSEKTQLRQNVTLCITTFFLFYIIFFTFFVANPYYTYLKDKRRDKQQQRIVELRQAIERNA</sequence>
<keyword evidence="5" id="KW-1185">Reference proteome</keyword>
<reference evidence="3" key="1">
    <citation type="submission" date="2023-10" db="EMBL/GenBank/DDBJ databases">
        <title>Genome assembly of Pristionchus species.</title>
        <authorList>
            <person name="Yoshida K."/>
            <person name="Sommer R.J."/>
        </authorList>
    </citation>
    <scope>NUCLEOTIDE SEQUENCE</scope>
    <source>
        <strain evidence="3">RS5133</strain>
    </source>
</reference>
<evidence type="ECO:0000313" key="5">
    <source>
        <dbReference type="Proteomes" id="UP001432322"/>
    </source>
</evidence>
<accession>A0AAV5V1Z8</accession>
<dbReference type="EMBL" id="BTSY01000002">
    <property type="protein sequence ID" value="GMT13596.1"/>
    <property type="molecule type" value="Genomic_DNA"/>
</dbReference>
<feature type="transmembrane region" description="Helical" evidence="2">
    <location>
        <begin position="164"/>
        <end position="184"/>
    </location>
</feature>
<gene>
    <name evidence="3" type="ORF">PFISCL1PPCAC_4892</name>
    <name evidence="4" type="ORF">PFISCL1PPCAC_4893</name>
</gene>
<organism evidence="3 5">
    <name type="scientific">Pristionchus fissidentatus</name>
    <dbReference type="NCBI Taxonomy" id="1538716"/>
    <lineage>
        <taxon>Eukaryota</taxon>
        <taxon>Metazoa</taxon>
        <taxon>Ecdysozoa</taxon>
        <taxon>Nematoda</taxon>
        <taxon>Chromadorea</taxon>
        <taxon>Rhabditida</taxon>
        <taxon>Rhabditina</taxon>
        <taxon>Diplogasteromorpha</taxon>
        <taxon>Diplogasteroidea</taxon>
        <taxon>Neodiplogasteridae</taxon>
        <taxon>Pristionchus</taxon>
    </lineage>
</organism>
<keyword evidence="2" id="KW-0472">Membrane</keyword>
<dbReference type="EMBL" id="BTSY01000002">
    <property type="protein sequence ID" value="GMT13595.1"/>
    <property type="molecule type" value="Genomic_DNA"/>
</dbReference>